<accession>A0A1I8IYG4</accession>
<dbReference type="Proteomes" id="UP000095280">
    <property type="component" value="Unplaced"/>
</dbReference>
<evidence type="ECO:0000313" key="2">
    <source>
        <dbReference type="WBParaSite" id="maker-uti_cns_0018800-snap-gene-0.4-mRNA-1"/>
    </source>
</evidence>
<reference evidence="2" key="1">
    <citation type="submission" date="2016-11" db="UniProtKB">
        <authorList>
            <consortium name="WormBaseParasite"/>
        </authorList>
    </citation>
    <scope>IDENTIFICATION</scope>
</reference>
<keyword evidence="1" id="KW-1185">Reference proteome</keyword>
<organism evidence="1 2">
    <name type="scientific">Macrostomum lignano</name>
    <dbReference type="NCBI Taxonomy" id="282301"/>
    <lineage>
        <taxon>Eukaryota</taxon>
        <taxon>Metazoa</taxon>
        <taxon>Spiralia</taxon>
        <taxon>Lophotrochozoa</taxon>
        <taxon>Platyhelminthes</taxon>
        <taxon>Rhabditophora</taxon>
        <taxon>Macrostomorpha</taxon>
        <taxon>Macrostomida</taxon>
        <taxon>Macrostomidae</taxon>
        <taxon>Macrostomum</taxon>
    </lineage>
</organism>
<protein>
    <submittedName>
        <fullName evidence="2">Cytosolic protein</fullName>
    </submittedName>
</protein>
<name>A0A1I8IYG4_9PLAT</name>
<evidence type="ECO:0000313" key="1">
    <source>
        <dbReference type="Proteomes" id="UP000095280"/>
    </source>
</evidence>
<dbReference type="WBParaSite" id="maker-uti_cns_0018800-snap-gene-0.4-mRNA-1">
    <property type="protein sequence ID" value="maker-uti_cns_0018800-snap-gene-0.4-mRNA-1"/>
    <property type="gene ID" value="maker-uti_cns_0018800-snap-gene-0.4"/>
</dbReference>
<proteinExistence type="predicted"/>
<dbReference type="AlphaFoldDB" id="A0A1I8IYG4"/>
<sequence>MRHCRRRAQRLRLKRRFLHCRRLAAPACRRC</sequence>